<evidence type="ECO:0000256" key="1">
    <source>
        <dbReference type="SAM" id="MobiDB-lite"/>
    </source>
</evidence>
<comment type="caution">
    <text evidence="2">The sequence shown here is derived from an EMBL/GenBank/DDBJ whole genome shotgun (WGS) entry which is preliminary data.</text>
</comment>
<evidence type="ECO:0000313" key="2">
    <source>
        <dbReference type="EMBL" id="KXT06045.1"/>
    </source>
</evidence>
<proteinExistence type="predicted"/>
<accession>A0A139HUA1</accession>
<sequence length="82" mass="9297">MSWVGYNGDAGQPSKAQQQTCRVRSGMKCQRTRTTPSISPITLLPERDKRERAESKKGRLVHLYRVERHDRPEVVSEGTSTA</sequence>
<evidence type="ECO:0000313" key="3">
    <source>
        <dbReference type="Proteomes" id="UP000070133"/>
    </source>
</evidence>
<organism evidence="2 3">
    <name type="scientific">Pseudocercospora eumusae</name>
    <dbReference type="NCBI Taxonomy" id="321146"/>
    <lineage>
        <taxon>Eukaryota</taxon>
        <taxon>Fungi</taxon>
        <taxon>Dikarya</taxon>
        <taxon>Ascomycota</taxon>
        <taxon>Pezizomycotina</taxon>
        <taxon>Dothideomycetes</taxon>
        <taxon>Dothideomycetidae</taxon>
        <taxon>Mycosphaerellales</taxon>
        <taxon>Mycosphaerellaceae</taxon>
        <taxon>Pseudocercospora</taxon>
    </lineage>
</organism>
<reference evidence="2 3" key="1">
    <citation type="submission" date="2015-07" db="EMBL/GenBank/DDBJ databases">
        <title>Comparative genomics of the Sigatoka disease complex on banana suggests a link between parallel evolutionary changes in Pseudocercospora fijiensis and Pseudocercospora eumusae and increased virulence on the banana host.</title>
        <authorList>
            <person name="Chang T.-C."/>
            <person name="Salvucci A."/>
            <person name="Crous P.W."/>
            <person name="Stergiopoulos I."/>
        </authorList>
    </citation>
    <scope>NUCLEOTIDE SEQUENCE [LARGE SCALE GENOMIC DNA]</scope>
    <source>
        <strain evidence="2 3">CBS 114824</strain>
    </source>
</reference>
<keyword evidence="3" id="KW-1185">Reference proteome</keyword>
<dbReference type="AlphaFoldDB" id="A0A139HUA1"/>
<dbReference type="EMBL" id="LFZN01000008">
    <property type="protein sequence ID" value="KXT06045.1"/>
    <property type="molecule type" value="Genomic_DNA"/>
</dbReference>
<protein>
    <submittedName>
        <fullName evidence="2">Uncharacterized protein</fullName>
    </submittedName>
</protein>
<name>A0A139HUA1_9PEZI</name>
<dbReference type="Proteomes" id="UP000070133">
    <property type="component" value="Unassembled WGS sequence"/>
</dbReference>
<gene>
    <name evidence="2" type="ORF">AC578_1281</name>
</gene>
<feature type="region of interest" description="Disordered" evidence="1">
    <location>
        <begin position="1"/>
        <end position="40"/>
    </location>
</feature>